<dbReference type="PROSITE" id="PS50114">
    <property type="entry name" value="GATA_ZN_FINGER_2"/>
    <property type="match status" value="1"/>
</dbReference>
<keyword evidence="1" id="KW-0862">Zinc</keyword>
<feature type="compositionally biased region" description="Basic and acidic residues" evidence="2">
    <location>
        <begin position="1263"/>
        <end position="1285"/>
    </location>
</feature>
<proteinExistence type="predicted"/>
<feature type="region of interest" description="Disordered" evidence="2">
    <location>
        <begin position="391"/>
        <end position="507"/>
    </location>
</feature>
<feature type="compositionally biased region" description="Acidic residues" evidence="2">
    <location>
        <begin position="357"/>
        <end position="366"/>
    </location>
</feature>
<name>A0ABR1YE42_9PEZI</name>
<feature type="compositionally biased region" description="Polar residues" evidence="2">
    <location>
        <begin position="1566"/>
        <end position="1575"/>
    </location>
</feature>
<feature type="region of interest" description="Disordered" evidence="2">
    <location>
        <begin position="181"/>
        <end position="373"/>
    </location>
</feature>
<gene>
    <name evidence="4" type="ORF">HDK90DRAFT_469500</name>
</gene>
<feature type="region of interest" description="Disordered" evidence="2">
    <location>
        <begin position="814"/>
        <end position="896"/>
    </location>
</feature>
<feature type="compositionally biased region" description="Basic and acidic residues" evidence="2">
    <location>
        <begin position="126"/>
        <end position="155"/>
    </location>
</feature>
<protein>
    <recommendedName>
        <fullName evidence="3">GATA-type domain-containing protein</fullName>
    </recommendedName>
</protein>
<evidence type="ECO:0000259" key="3">
    <source>
        <dbReference type="PROSITE" id="PS50114"/>
    </source>
</evidence>
<comment type="caution">
    <text evidence="4">The sequence shown here is derived from an EMBL/GenBank/DDBJ whole genome shotgun (WGS) entry which is preliminary data.</text>
</comment>
<feature type="compositionally biased region" description="Basic and acidic residues" evidence="2">
    <location>
        <begin position="1247"/>
        <end position="1256"/>
    </location>
</feature>
<evidence type="ECO:0000256" key="1">
    <source>
        <dbReference type="PROSITE-ProRule" id="PRU00094"/>
    </source>
</evidence>
<feature type="compositionally biased region" description="Acidic residues" evidence="2">
    <location>
        <begin position="1546"/>
        <end position="1555"/>
    </location>
</feature>
<feature type="region of interest" description="Disordered" evidence="2">
    <location>
        <begin position="1520"/>
        <end position="1575"/>
    </location>
</feature>
<feature type="compositionally biased region" description="Low complexity" evidence="2">
    <location>
        <begin position="824"/>
        <end position="850"/>
    </location>
</feature>
<feature type="compositionally biased region" description="Polar residues" evidence="2">
    <location>
        <begin position="956"/>
        <end position="981"/>
    </location>
</feature>
<feature type="compositionally biased region" description="Basic residues" evidence="2">
    <location>
        <begin position="885"/>
        <end position="896"/>
    </location>
</feature>
<feature type="region of interest" description="Disordered" evidence="2">
    <location>
        <begin position="100"/>
        <end position="155"/>
    </location>
</feature>
<dbReference type="Proteomes" id="UP001492380">
    <property type="component" value="Unassembled WGS sequence"/>
</dbReference>
<feature type="compositionally biased region" description="Low complexity" evidence="2">
    <location>
        <begin position="1004"/>
        <end position="1018"/>
    </location>
</feature>
<reference evidence="4 5" key="1">
    <citation type="submission" date="2024-04" db="EMBL/GenBank/DDBJ databases">
        <title>Phyllosticta paracitricarpa is synonymous to the EU quarantine fungus P. citricarpa based on phylogenomic analyses.</title>
        <authorList>
            <consortium name="Lawrence Berkeley National Laboratory"/>
            <person name="Van Ingen-Buijs V.A."/>
            <person name="Van Westerhoven A.C."/>
            <person name="Haridas S."/>
            <person name="Skiadas P."/>
            <person name="Martin F."/>
            <person name="Groenewald J.Z."/>
            <person name="Crous P.W."/>
            <person name="Seidl M.F."/>
        </authorList>
    </citation>
    <scope>NUCLEOTIDE SEQUENCE [LARGE SCALE GENOMIC DNA]</scope>
    <source>
        <strain evidence="4 5">CBS 123374</strain>
    </source>
</reference>
<dbReference type="InterPro" id="IPR000679">
    <property type="entry name" value="Znf_GATA"/>
</dbReference>
<accession>A0ABR1YE42</accession>
<feature type="region of interest" description="Disordered" evidence="2">
    <location>
        <begin position="1318"/>
        <end position="1354"/>
    </location>
</feature>
<feature type="compositionally biased region" description="Basic and acidic residues" evidence="2">
    <location>
        <begin position="323"/>
        <end position="337"/>
    </location>
</feature>
<keyword evidence="1" id="KW-0479">Metal-binding</keyword>
<feature type="compositionally biased region" description="Polar residues" evidence="2">
    <location>
        <begin position="312"/>
        <end position="322"/>
    </location>
</feature>
<feature type="region of interest" description="Disordered" evidence="2">
    <location>
        <begin position="1242"/>
        <end position="1287"/>
    </location>
</feature>
<keyword evidence="1" id="KW-0863">Zinc-finger</keyword>
<feature type="region of interest" description="Disordered" evidence="2">
    <location>
        <begin position="956"/>
        <end position="1038"/>
    </location>
</feature>
<feature type="region of interest" description="Disordered" evidence="2">
    <location>
        <begin position="1066"/>
        <end position="1128"/>
    </location>
</feature>
<organism evidence="4 5">
    <name type="scientific">Phyllosticta capitalensis</name>
    <dbReference type="NCBI Taxonomy" id="121624"/>
    <lineage>
        <taxon>Eukaryota</taxon>
        <taxon>Fungi</taxon>
        <taxon>Dikarya</taxon>
        <taxon>Ascomycota</taxon>
        <taxon>Pezizomycotina</taxon>
        <taxon>Dothideomycetes</taxon>
        <taxon>Dothideomycetes incertae sedis</taxon>
        <taxon>Botryosphaeriales</taxon>
        <taxon>Phyllostictaceae</taxon>
        <taxon>Phyllosticta</taxon>
    </lineage>
</organism>
<feature type="compositionally biased region" description="Polar residues" evidence="2">
    <location>
        <begin position="1344"/>
        <end position="1354"/>
    </location>
</feature>
<dbReference type="EMBL" id="JBBWRZ010000011">
    <property type="protein sequence ID" value="KAK8225786.1"/>
    <property type="molecule type" value="Genomic_DNA"/>
</dbReference>
<feature type="compositionally biased region" description="Low complexity" evidence="2">
    <location>
        <begin position="1328"/>
        <end position="1343"/>
    </location>
</feature>
<evidence type="ECO:0000313" key="5">
    <source>
        <dbReference type="Proteomes" id="UP001492380"/>
    </source>
</evidence>
<feature type="compositionally biased region" description="Low complexity" evidence="2">
    <location>
        <begin position="206"/>
        <end position="239"/>
    </location>
</feature>
<evidence type="ECO:0000313" key="4">
    <source>
        <dbReference type="EMBL" id="KAK8225786.1"/>
    </source>
</evidence>
<feature type="region of interest" description="Disordered" evidence="2">
    <location>
        <begin position="660"/>
        <end position="761"/>
    </location>
</feature>
<feature type="domain" description="GATA-type" evidence="3">
    <location>
        <begin position="1457"/>
        <end position="1504"/>
    </location>
</feature>
<feature type="compositionally biased region" description="Low complexity" evidence="2">
    <location>
        <begin position="859"/>
        <end position="872"/>
    </location>
</feature>
<feature type="region of interest" description="Disordered" evidence="2">
    <location>
        <begin position="1657"/>
        <end position="1682"/>
    </location>
</feature>
<feature type="compositionally biased region" description="Polar residues" evidence="2">
    <location>
        <begin position="1659"/>
        <end position="1676"/>
    </location>
</feature>
<feature type="compositionally biased region" description="Basic and acidic residues" evidence="2">
    <location>
        <begin position="1070"/>
        <end position="1080"/>
    </location>
</feature>
<evidence type="ECO:0000256" key="2">
    <source>
        <dbReference type="SAM" id="MobiDB-lite"/>
    </source>
</evidence>
<sequence>MWPHAHDFSICACERVCGFCVDADRSREYASALDLVQHVQGLHGPFGLRQDVPFIEVGRITDDDNQTREKCIRECHCDDKFHFKPPPVFVSSAELRARAADPASIKYESPSTRRQQRNRTALARTSQEEAAEKSDPRPRKRTFREGDRKDEDPDWVEVIHQRDAHDAAKDDDDIVIVDSIEKADNGGPEAATSGVARLTVSDTDDSSSSSDSGNHLTPTQSCPGSPSSSSLFQDLSQSTILPSTPNLRGGASRPDTPQRVQDFDESPVTTFGGDEEENEMTSPAQRVRGTPRSDMISEVSTEIDEEHDSNTLERQTSIQGLQDHTEEITGNDSREEVQQTFSSMEVNVDEHERDSPEQPEEPELYSELDRQQMRQAIANAMESNLSGIGSQLEGLAVDESGRTSHATSTPIPIPTPERPQSPLAHNRQHAIGSPQSPRDISGLGGIPFNPSLTPSPDPLADMLPANDGVDGVGVEDSDDGASTTSAHAESEREQSTRSPSPQFEMELDEDCLPCTPHAQREQTQETDEHVELLPMTITPRTTPPDHDTMQPFRTLRHLPPRMTPPDYDTMQPFRTLRHLPPRSTPPDRDTIQPFRRLLHLSPETWSPQPCHPFSRLVVTPGCSPPDHDAMQPFRPLAHLSPETFPPQPCHPFSCLAVTPRSSPFSRKRPWPYDGSPRPPTPRPSSQLAKRQRHQRVANGGQSGVKTLPEVEESDDEKTEKQEKDEDGDATEANNGGKEKQRGSRSDSLVGPGRLRGGGFDSRWRNRSDFVWPCGRRRQHGAEFRAEDFYPCGIHLLAHSGSKCTSGSPPFLGRSSLLRGGADGSSGAPASPSRQASSASRTLSLSSGSSTAVDEVEPPQDGSGSSSQGAQNGHLLTTADESSSMRARRRRQQASRRRRTWLLEWVRRRSLQLDGEDIDSDEDADAASITAPDPRSFLERFRHGPMLRRRLVRLQLSASASPTSSPDQGASPKSKSTEDSSGAENQNANAAADDEGTPKLHVVNGDGRTSSTSSLSSLSDEGESGVVEPTRRAEGTATEIYTDDRARDIVESISRVFDAARLHSAVSASDKAVDGPADDHSVAPVSGTVEDPDESLASHPLTIGRRDKEKWSAAAVSPSHQDSPEEALMSGALQADRESTPEEVRAPLRYQAFYPPAEVVLASSARWHRADPAKALENIIGPLDEPPELVESAKSEYERITQNHLESMAIDGINISAPLDRETLGEMEQRVPWMGQYYSQNLSRQLKRRDQDRERARVLQNARAVRERQQERDLDGAQSRPVREDLSVVIEEEQQEQDSGVIEEPQEQGHDGIQAQDFAREEDQDRSSAQAVVQEPNQQQQQEPSTQRSFVVSDSLSIRQRAPRRKSLIGTEIRSWVLRDVCSNCYQFLKTHGNICTGGKPCERCRRCRLKCDKLDRMNMRVLRKTIRRRLEDVFGALDFDEALGGGPKPVPRRLSICVHCAVAVNTPWRVYCDGPRPCARCRQLNLKCDKPRPLEECTTKARARRFWKIFSKDPREEGQTKKRWLSRLRGGAGSVASDDHGYYTAPEDESDDGSEADQPASLYDGPSTSLYRQTSDGSILSDATFASAAAHRRSFRRWPTSRNLLQSSQNMLQRIDGPPTSDSRDDLASTNSWEDVDTLADAMTLVDDSAVVFADAHADQSNWPTPESRTSGTNENETPRARSRALRFLSRRRQGGTVTSGRDIENEEVAQHALIGEKCIPCELDGVGEFCRGGPICERCRVSGFECYWWHTAQETLEVENDESKDESEQSTAMRLSKWRRFRRYLSCGMA</sequence>
<keyword evidence="5" id="KW-1185">Reference proteome</keyword>